<dbReference type="GO" id="GO:0016301">
    <property type="term" value="F:kinase activity"/>
    <property type="evidence" value="ECO:0007669"/>
    <property type="project" value="UniProtKB-KW"/>
</dbReference>
<comment type="caution">
    <text evidence="2">The sequence shown here is derived from an EMBL/GenBank/DDBJ whole genome shotgun (WGS) entry which is preliminary data.</text>
</comment>
<sequence>MVERDNHRRSNTRLVRRQVTLVITTREQLKNQCGNGSSLGLSMKPTTATATATAGNKADRVTVKGTASETRGSMHLN</sequence>
<reference evidence="2 3" key="1">
    <citation type="submission" date="2013-09" db="EMBL/GenBank/DDBJ databases">
        <title>Corchorus capsularis genome sequencing.</title>
        <authorList>
            <person name="Alam M."/>
            <person name="Haque M.S."/>
            <person name="Islam M.S."/>
            <person name="Emdad E.M."/>
            <person name="Islam M.M."/>
            <person name="Ahmed B."/>
            <person name="Halim A."/>
            <person name="Hossen Q.M.M."/>
            <person name="Hossain M.Z."/>
            <person name="Ahmed R."/>
            <person name="Khan M.M."/>
            <person name="Islam R."/>
            <person name="Rashid M.M."/>
            <person name="Khan S.A."/>
            <person name="Rahman M.S."/>
            <person name="Alam M."/>
        </authorList>
    </citation>
    <scope>NUCLEOTIDE SEQUENCE [LARGE SCALE GENOMIC DNA]</scope>
    <source>
        <strain evidence="3">cv. CVL-1</strain>
        <tissue evidence="2">Whole seedling</tissue>
    </source>
</reference>
<organism evidence="2 3">
    <name type="scientific">Corchorus capsularis</name>
    <name type="common">Jute</name>
    <dbReference type="NCBI Taxonomy" id="210143"/>
    <lineage>
        <taxon>Eukaryota</taxon>
        <taxon>Viridiplantae</taxon>
        <taxon>Streptophyta</taxon>
        <taxon>Embryophyta</taxon>
        <taxon>Tracheophyta</taxon>
        <taxon>Spermatophyta</taxon>
        <taxon>Magnoliopsida</taxon>
        <taxon>eudicotyledons</taxon>
        <taxon>Gunneridae</taxon>
        <taxon>Pentapetalae</taxon>
        <taxon>rosids</taxon>
        <taxon>malvids</taxon>
        <taxon>Malvales</taxon>
        <taxon>Malvaceae</taxon>
        <taxon>Grewioideae</taxon>
        <taxon>Apeibeae</taxon>
        <taxon>Corchorus</taxon>
    </lineage>
</organism>
<protein>
    <submittedName>
        <fullName evidence="2">Tyrosine-protein kinase ABL1</fullName>
    </submittedName>
</protein>
<proteinExistence type="predicted"/>
<gene>
    <name evidence="2" type="ORF">CCACVL1_04910</name>
</gene>
<feature type="region of interest" description="Disordered" evidence="1">
    <location>
        <begin position="49"/>
        <end position="77"/>
    </location>
</feature>
<dbReference type="Proteomes" id="UP000188268">
    <property type="component" value="Unassembled WGS sequence"/>
</dbReference>
<keyword evidence="2" id="KW-0418">Kinase</keyword>
<accession>A0A1R3JPB3</accession>
<dbReference type="AlphaFoldDB" id="A0A1R3JPB3"/>
<keyword evidence="2" id="KW-0808">Transferase</keyword>
<keyword evidence="3" id="KW-1185">Reference proteome</keyword>
<feature type="compositionally biased region" description="Polar residues" evidence="1">
    <location>
        <begin position="65"/>
        <end position="77"/>
    </location>
</feature>
<dbReference type="Gramene" id="OMO96537">
    <property type="protein sequence ID" value="OMO96537"/>
    <property type="gene ID" value="CCACVL1_04910"/>
</dbReference>
<dbReference type="EMBL" id="AWWV01007422">
    <property type="protein sequence ID" value="OMO96537.1"/>
    <property type="molecule type" value="Genomic_DNA"/>
</dbReference>
<name>A0A1R3JPB3_COCAP</name>
<evidence type="ECO:0000313" key="2">
    <source>
        <dbReference type="EMBL" id="OMO96537.1"/>
    </source>
</evidence>
<evidence type="ECO:0000256" key="1">
    <source>
        <dbReference type="SAM" id="MobiDB-lite"/>
    </source>
</evidence>
<evidence type="ECO:0000313" key="3">
    <source>
        <dbReference type="Proteomes" id="UP000188268"/>
    </source>
</evidence>